<sequence length="114" mass="13700">MSRIEINRKYQLNKQCKNKEYYRNATFSTIKCHAYLIFNSVDIILKGQHTCNNSINRFDTRQVSIDDFIRDFLNEETSNLCLSPFQIYDNLLVQLRNEFNIFLYKVPLKHHICD</sequence>
<evidence type="ECO:0000313" key="2">
    <source>
        <dbReference type="Proteomes" id="UP000031668"/>
    </source>
</evidence>
<evidence type="ECO:0000313" key="1">
    <source>
        <dbReference type="EMBL" id="KII64338.1"/>
    </source>
</evidence>
<gene>
    <name evidence="1" type="ORF">RF11_01142</name>
</gene>
<dbReference type="EMBL" id="JWZT01004328">
    <property type="protein sequence ID" value="KII64338.1"/>
    <property type="molecule type" value="Genomic_DNA"/>
</dbReference>
<evidence type="ECO:0008006" key="3">
    <source>
        <dbReference type="Google" id="ProtNLM"/>
    </source>
</evidence>
<comment type="caution">
    <text evidence="1">The sequence shown here is derived from an EMBL/GenBank/DDBJ whole genome shotgun (WGS) entry which is preliminary data.</text>
</comment>
<proteinExistence type="predicted"/>
<dbReference type="Proteomes" id="UP000031668">
    <property type="component" value="Unassembled WGS sequence"/>
</dbReference>
<reference evidence="1 2" key="1">
    <citation type="journal article" date="2014" name="Genome Biol. Evol.">
        <title>The genome of the myxosporean Thelohanellus kitauei shows adaptations to nutrient acquisition within its fish host.</title>
        <authorList>
            <person name="Yang Y."/>
            <person name="Xiong J."/>
            <person name="Zhou Z."/>
            <person name="Huo F."/>
            <person name="Miao W."/>
            <person name="Ran C."/>
            <person name="Liu Y."/>
            <person name="Zhang J."/>
            <person name="Feng J."/>
            <person name="Wang M."/>
            <person name="Wang M."/>
            <person name="Wang L."/>
            <person name="Yao B."/>
        </authorList>
    </citation>
    <scope>NUCLEOTIDE SEQUENCE [LARGE SCALE GENOMIC DNA]</scope>
    <source>
        <strain evidence="1">Wuqing</strain>
    </source>
</reference>
<dbReference type="AlphaFoldDB" id="A0A0C2J5A0"/>
<organism evidence="1 2">
    <name type="scientific">Thelohanellus kitauei</name>
    <name type="common">Myxosporean</name>
    <dbReference type="NCBI Taxonomy" id="669202"/>
    <lineage>
        <taxon>Eukaryota</taxon>
        <taxon>Metazoa</taxon>
        <taxon>Cnidaria</taxon>
        <taxon>Myxozoa</taxon>
        <taxon>Myxosporea</taxon>
        <taxon>Bivalvulida</taxon>
        <taxon>Platysporina</taxon>
        <taxon>Myxobolidae</taxon>
        <taxon>Thelohanellus</taxon>
    </lineage>
</organism>
<name>A0A0C2J5A0_THEKT</name>
<keyword evidence="2" id="KW-1185">Reference proteome</keyword>
<protein>
    <recommendedName>
        <fullName evidence="3">FLYWCH-type domain-containing protein</fullName>
    </recommendedName>
</protein>
<accession>A0A0C2J5A0</accession>